<proteinExistence type="predicted"/>
<dbReference type="EMBL" id="QEIV01002263">
    <property type="protein sequence ID" value="PWZ93918.1"/>
    <property type="molecule type" value="Genomic_DNA"/>
</dbReference>
<dbReference type="Proteomes" id="UP000246351">
    <property type="component" value="Unassembled WGS sequence"/>
</dbReference>
<accession>A0A317Z3Q2</accession>
<evidence type="ECO:0000313" key="2">
    <source>
        <dbReference type="Proteomes" id="UP000246351"/>
    </source>
</evidence>
<evidence type="ECO:0000313" key="1">
    <source>
        <dbReference type="EMBL" id="PWZ93918.1"/>
    </source>
</evidence>
<feature type="non-terminal residue" evidence="1">
    <location>
        <position position="1"/>
    </location>
</feature>
<sequence length="154" mass="17463">TRIDHFVSESVDHKSDNYFEEKRQHLQNFEQDIKKRTDISGTEKATLLDDAKTVANQLNAQNDTILTELQQHDDKRAAVESILGEIFNAQEAAERAKQIDVKGKTDQQLANEIHQQADGLIKTSSDDLLLGMLENNSNTQGLVESILRTRFDKQ</sequence>
<comment type="caution">
    <text evidence="1">The sequence shown here is derived from an EMBL/GenBank/DDBJ whole genome shotgun (WGS) entry which is preliminary data.</text>
</comment>
<protein>
    <submittedName>
        <fullName evidence="1">Cell wall anchor protein</fullName>
    </submittedName>
</protein>
<name>A0A317Z3Q2_STAPS</name>
<organism evidence="1 2">
    <name type="scientific">Staphylococcus pseudintermedius</name>
    <dbReference type="NCBI Taxonomy" id="283734"/>
    <lineage>
        <taxon>Bacteria</taxon>
        <taxon>Bacillati</taxon>
        <taxon>Bacillota</taxon>
        <taxon>Bacilli</taxon>
        <taxon>Bacillales</taxon>
        <taxon>Staphylococcaceae</taxon>
        <taxon>Staphylococcus</taxon>
        <taxon>Staphylococcus intermedius group</taxon>
    </lineage>
</organism>
<gene>
    <name evidence="1" type="ORF">DD924_18590</name>
</gene>
<reference evidence="1 2" key="1">
    <citation type="journal article" date="2018" name="Vet. Microbiol.">
        <title>Clonal diversity and geographic distribution of methicillin-resistant Staphylococcus pseudintermedius from Australian animals: Discovery of novel sequence types.</title>
        <authorList>
            <person name="Worthing K.A."/>
            <person name="Abraham S."/>
            <person name="Coombs G.W."/>
            <person name="Pang S."/>
            <person name="Saputra S."/>
            <person name="Jordan D."/>
            <person name="Trott D.J."/>
            <person name="Norris J.M."/>
        </authorList>
    </citation>
    <scope>NUCLEOTIDE SEQUENCE [LARGE SCALE GENOMIC DNA]</scope>
    <source>
        <strain evidence="1 2">ST71 3</strain>
    </source>
</reference>
<dbReference type="AlphaFoldDB" id="A0A317Z3Q2"/>
<feature type="non-terminal residue" evidence="1">
    <location>
        <position position="154"/>
    </location>
</feature>